<dbReference type="EMBL" id="OBMM01000005">
    <property type="protein sequence ID" value="SOC26185.1"/>
    <property type="molecule type" value="Genomic_DNA"/>
</dbReference>
<name>A0A285TS27_9PROT</name>
<evidence type="ECO:0000313" key="1">
    <source>
        <dbReference type="EMBL" id="SOC26185.1"/>
    </source>
</evidence>
<dbReference type="AlphaFoldDB" id="A0A285TS27"/>
<evidence type="ECO:0000313" key="2">
    <source>
        <dbReference type="Proteomes" id="UP000219068"/>
    </source>
</evidence>
<gene>
    <name evidence="1" type="ORF">SAMN05428964_10575</name>
</gene>
<reference evidence="1 2" key="1">
    <citation type="submission" date="2017-08" db="EMBL/GenBank/DDBJ databases">
        <authorList>
            <person name="de Groot N.N."/>
        </authorList>
    </citation>
    <scope>NUCLEOTIDE SEQUENCE [LARGE SCALE GENOMIC DNA]</scope>
    <source>
        <strain evidence="1 2">USBA 78</strain>
    </source>
</reference>
<protein>
    <submittedName>
        <fullName evidence="1">Uncharacterized protein</fullName>
    </submittedName>
</protein>
<sequence length="366" mass="42156">MNTSIIDVQFTYTVEAVLRRGTRVQRHTVFDTIPVSIREVSHPDDFPVSAVFTSRARRDQDIRYFDGRQYTPSDRDDVFRDFHENIPKKIACTEPNLKDIWRSNIPAAPDWLTGVPLGEFERKYRILHDNRAIVRARLLDAVSKSLLFQGVVWRSDLKLPVWVATDNEDHADIHGPNRMLTYRKIDHVSRCILSTDDCMRGDWLANDIVRAHADVEGWVFGNFEVLHPSTFEHIHLDEYLFLLSMEKLLRIRGVQGNVGSRLEMSADTLFAYAHVRDAFDRFKSNVDIIPDPYEAEVPDDLAAAFQELLGALSEDDVHKPQVEHLMDVAYTLNDFHFDNIMARKAARANDQLETRLTDPTVTPPML</sequence>
<dbReference type="RefSeq" id="WP_097052652.1">
    <property type="nucleotide sequence ID" value="NZ_OBMM01000005.1"/>
</dbReference>
<proteinExistence type="predicted"/>
<accession>A0A285TS27</accession>
<dbReference type="Proteomes" id="UP000219068">
    <property type="component" value="Unassembled WGS sequence"/>
</dbReference>
<organism evidence="1 2">
    <name type="scientific">Thalassospira xiamenensis</name>
    <dbReference type="NCBI Taxonomy" id="220697"/>
    <lineage>
        <taxon>Bacteria</taxon>
        <taxon>Pseudomonadati</taxon>
        <taxon>Pseudomonadota</taxon>
        <taxon>Alphaproteobacteria</taxon>
        <taxon>Rhodospirillales</taxon>
        <taxon>Thalassospiraceae</taxon>
        <taxon>Thalassospira</taxon>
    </lineage>
</organism>